<protein>
    <submittedName>
        <fullName evidence="1">Uncharacterized protein</fullName>
    </submittedName>
</protein>
<dbReference type="AlphaFoldDB" id="A0A0D2K568"/>
<dbReference type="KEGG" id="mng:MNEG_16676"/>
<dbReference type="OrthoDB" id="549397at2759"/>
<keyword evidence="2" id="KW-1185">Reference proteome</keyword>
<evidence type="ECO:0000313" key="2">
    <source>
        <dbReference type="Proteomes" id="UP000054498"/>
    </source>
</evidence>
<proteinExistence type="predicted"/>
<accession>A0A0D2K568</accession>
<dbReference type="EMBL" id="KK106861">
    <property type="protein sequence ID" value="KIY91288.1"/>
    <property type="molecule type" value="Genomic_DNA"/>
</dbReference>
<gene>
    <name evidence="1" type="ORF">MNEG_16676</name>
</gene>
<name>A0A0D2K568_9CHLO</name>
<dbReference type="GeneID" id="25734459"/>
<reference evidence="1 2" key="1">
    <citation type="journal article" date="2013" name="BMC Genomics">
        <title>Reconstruction of the lipid metabolism for the microalga Monoraphidium neglectum from its genome sequence reveals characteristics suitable for biofuel production.</title>
        <authorList>
            <person name="Bogen C."/>
            <person name="Al-Dilaimi A."/>
            <person name="Albersmeier A."/>
            <person name="Wichmann J."/>
            <person name="Grundmann M."/>
            <person name="Rupp O."/>
            <person name="Lauersen K.J."/>
            <person name="Blifernez-Klassen O."/>
            <person name="Kalinowski J."/>
            <person name="Goesmann A."/>
            <person name="Mussgnug J.H."/>
            <person name="Kruse O."/>
        </authorList>
    </citation>
    <scope>NUCLEOTIDE SEQUENCE [LARGE SCALE GENOMIC DNA]</scope>
    <source>
        <strain evidence="1 2">SAG 48.87</strain>
    </source>
</reference>
<feature type="non-terminal residue" evidence="1">
    <location>
        <position position="1"/>
    </location>
</feature>
<sequence length="56" mass="6314">KKRVKGVPAETYRHRWLKRLPRKNMNSWLSGLCSACESPAGELTPCAGPCMRSFHA</sequence>
<organism evidence="1 2">
    <name type="scientific">Monoraphidium neglectum</name>
    <dbReference type="NCBI Taxonomy" id="145388"/>
    <lineage>
        <taxon>Eukaryota</taxon>
        <taxon>Viridiplantae</taxon>
        <taxon>Chlorophyta</taxon>
        <taxon>core chlorophytes</taxon>
        <taxon>Chlorophyceae</taxon>
        <taxon>CS clade</taxon>
        <taxon>Sphaeropleales</taxon>
        <taxon>Selenastraceae</taxon>
        <taxon>Monoraphidium</taxon>
    </lineage>
</organism>
<feature type="non-terminal residue" evidence="1">
    <location>
        <position position="56"/>
    </location>
</feature>
<dbReference type="RefSeq" id="XP_013890308.1">
    <property type="nucleotide sequence ID" value="XM_014034854.1"/>
</dbReference>
<dbReference type="Proteomes" id="UP000054498">
    <property type="component" value="Unassembled WGS sequence"/>
</dbReference>
<evidence type="ECO:0000313" key="1">
    <source>
        <dbReference type="EMBL" id="KIY91288.1"/>
    </source>
</evidence>